<proteinExistence type="predicted"/>
<comment type="caution">
    <text evidence="1">The sequence shown here is derived from an EMBL/GenBank/DDBJ whole genome shotgun (WGS) entry which is preliminary data.</text>
</comment>
<dbReference type="Proteomes" id="UP000242972">
    <property type="component" value="Unassembled WGS sequence"/>
</dbReference>
<dbReference type="AlphaFoldDB" id="A0A2T2XDL3"/>
<name>A0A2T2XDL3_9FIRM</name>
<evidence type="ECO:0000313" key="2">
    <source>
        <dbReference type="Proteomes" id="UP000242972"/>
    </source>
</evidence>
<gene>
    <name evidence="1" type="ORF">C7B46_13775</name>
</gene>
<reference evidence="1 2" key="1">
    <citation type="journal article" date="2014" name="BMC Genomics">
        <title>Comparison of environmental and isolate Sulfobacillus genomes reveals diverse carbon, sulfur, nitrogen, and hydrogen metabolisms.</title>
        <authorList>
            <person name="Justice N.B."/>
            <person name="Norman A."/>
            <person name="Brown C.T."/>
            <person name="Singh A."/>
            <person name="Thomas B.C."/>
            <person name="Banfield J.F."/>
        </authorList>
    </citation>
    <scope>NUCLEOTIDE SEQUENCE [LARGE SCALE GENOMIC DNA]</scope>
    <source>
        <strain evidence="1">AMDSBA4</strain>
    </source>
</reference>
<accession>A0A2T2XDL3</accession>
<dbReference type="EMBL" id="PXYW01000036">
    <property type="protein sequence ID" value="PSR32585.1"/>
    <property type="molecule type" value="Genomic_DNA"/>
</dbReference>
<organism evidence="1 2">
    <name type="scientific">Sulfobacillus benefaciens</name>
    <dbReference type="NCBI Taxonomy" id="453960"/>
    <lineage>
        <taxon>Bacteria</taxon>
        <taxon>Bacillati</taxon>
        <taxon>Bacillota</taxon>
        <taxon>Clostridia</taxon>
        <taxon>Eubacteriales</taxon>
        <taxon>Clostridiales Family XVII. Incertae Sedis</taxon>
        <taxon>Sulfobacillus</taxon>
    </lineage>
</organism>
<evidence type="ECO:0000313" key="1">
    <source>
        <dbReference type="EMBL" id="PSR32585.1"/>
    </source>
</evidence>
<protein>
    <submittedName>
        <fullName evidence="1">Uncharacterized protein</fullName>
    </submittedName>
</protein>
<sequence>MPAGQPTSPTAIEYTVNQQASIAQVQPQAWVAREGFNSHYVRVNTATAATSHGKVLVLTYSNFLLQETGTANSFGTGGDIVKTSAVSLTIPGFGSSTPITGTMTTVDGIQHSGPHVVLTFRAPDGLYCDLLSTTLSSSQIEQIAESMSEI</sequence>